<feature type="transmembrane region" description="Helical" evidence="1">
    <location>
        <begin position="31"/>
        <end position="49"/>
    </location>
</feature>
<evidence type="ECO:0000256" key="1">
    <source>
        <dbReference type="SAM" id="Phobius"/>
    </source>
</evidence>
<evidence type="ECO:0008006" key="4">
    <source>
        <dbReference type="Google" id="ProtNLM"/>
    </source>
</evidence>
<sequence>MSFLFLANNFAEGTQMVSEKAVEIIPLPIEYIIPAIILIIITIFIFFFLKKIIVNSVLGVIVWAGAAFLFNMNLPLIPSLVVAIIFGPAGIGVMIVLKVFGII</sequence>
<proteinExistence type="predicted"/>
<dbReference type="EMBL" id="JABJNZ010000025">
    <property type="protein sequence ID" value="MBT4870287.1"/>
    <property type="molecule type" value="Genomic_DNA"/>
</dbReference>
<accession>A0A8T5GF12</accession>
<keyword evidence="1" id="KW-1133">Transmembrane helix</keyword>
<dbReference type="Proteomes" id="UP000722459">
    <property type="component" value="Unassembled WGS sequence"/>
</dbReference>
<comment type="caution">
    <text evidence="2">The sequence shown here is derived from an EMBL/GenBank/DDBJ whole genome shotgun (WGS) entry which is preliminary data.</text>
</comment>
<feature type="transmembrane region" description="Helical" evidence="1">
    <location>
        <begin position="56"/>
        <end position="74"/>
    </location>
</feature>
<evidence type="ECO:0000313" key="3">
    <source>
        <dbReference type="Proteomes" id="UP000722459"/>
    </source>
</evidence>
<dbReference type="AlphaFoldDB" id="A0A8T5GF12"/>
<keyword evidence="1" id="KW-0812">Transmembrane</keyword>
<organism evidence="2 3">
    <name type="scientific">Candidatus Iainarchaeum sp</name>
    <dbReference type="NCBI Taxonomy" id="3101447"/>
    <lineage>
        <taxon>Archaea</taxon>
        <taxon>Candidatus Iainarchaeota</taxon>
        <taxon>Candidatus Iainarchaeia</taxon>
        <taxon>Candidatus Iainarchaeales</taxon>
        <taxon>Candidatus Iainarchaeaceae</taxon>
        <taxon>Candidatus Iainarchaeum</taxon>
    </lineage>
</organism>
<gene>
    <name evidence="2" type="ORF">HON47_01825</name>
</gene>
<reference evidence="2" key="1">
    <citation type="journal article" date="2021" name="ISME J.">
        <title>Mercury methylation by metabolically versatile and cosmopolitan marine bacteria.</title>
        <authorList>
            <person name="Lin H."/>
            <person name="Ascher D.B."/>
            <person name="Myung Y."/>
            <person name="Lamborg C.H."/>
            <person name="Hallam S.J."/>
            <person name="Gionfriddo C.M."/>
            <person name="Holt K.E."/>
            <person name="Moreau J.W."/>
        </authorList>
    </citation>
    <scope>NUCLEOTIDE SEQUENCE</scope>
    <source>
        <strain evidence="2">SI075_bin30</strain>
    </source>
</reference>
<feature type="transmembrane region" description="Helical" evidence="1">
    <location>
        <begin position="80"/>
        <end position="100"/>
    </location>
</feature>
<evidence type="ECO:0000313" key="2">
    <source>
        <dbReference type="EMBL" id="MBT4870287.1"/>
    </source>
</evidence>
<protein>
    <recommendedName>
        <fullName evidence="4">SigmaK-factor processing regulatory BofA</fullName>
    </recommendedName>
</protein>
<name>A0A8T5GF12_9ARCH</name>
<keyword evidence="1" id="KW-0472">Membrane</keyword>